<protein>
    <submittedName>
        <fullName evidence="1">Uncharacterized protein</fullName>
    </submittedName>
</protein>
<dbReference type="AlphaFoldDB" id="A0A5K7ZA77"/>
<dbReference type="Proteomes" id="UP000427769">
    <property type="component" value="Chromosome"/>
</dbReference>
<gene>
    <name evidence="1" type="ORF">DSCW_51070</name>
</gene>
<reference evidence="1 2" key="1">
    <citation type="submission" date="2019-11" db="EMBL/GenBank/DDBJ databases">
        <title>Comparative genomics of hydrocarbon-degrading Desulfosarcina strains.</title>
        <authorList>
            <person name="Watanabe M."/>
            <person name="Kojima H."/>
            <person name="Fukui M."/>
        </authorList>
    </citation>
    <scope>NUCLEOTIDE SEQUENCE [LARGE SCALE GENOMIC DNA]</scope>
    <source>
        <strain evidence="1 2">PP31</strain>
    </source>
</reference>
<dbReference type="EMBL" id="AP021875">
    <property type="protein sequence ID" value="BBO77690.1"/>
    <property type="molecule type" value="Genomic_DNA"/>
</dbReference>
<accession>A0A5K7ZA77</accession>
<dbReference type="KEGG" id="dwd:DSCW_51070"/>
<evidence type="ECO:0000313" key="1">
    <source>
        <dbReference type="EMBL" id="BBO77690.1"/>
    </source>
</evidence>
<dbReference type="RefSeq" id="WP_155306414.1">
    <property type="nucleotide sequence ID" value="NZ_AP021875.1"/>
</dbReference>
<evidence type="ECO:0000313" key="2">
    <source>
        <dbReference type="Proteomes" id="UP000427769"/>
    </source>
</evidence>
<organism evidence="1 2">
    <name type="scientific">Desulfosarcina widdelii</name>
    <dbReference type="NCBI Taxonomy" id="947919"/>
    <lineage>
        <taxon>Bacteria</taxon>
        <taxon>Pseudomonadati</taxon>
        <taxon>Thermodesulfobacteriota</taxon>
        <taxon>Desulfobacteria</taxon>
        <taxon>Desulfobacterales</taxon>
        <taxon>Desulfosarcinaceae</taxon>
        <taxon>Desulfosarcina</taxon>
    </lineage>
</organism>
<proteinExistence type="predicted"/>
<sequence length="304" mass="35073">MFNKMFSALFLSIISVSVLYPNILYASNDDKEFKIAQSFGFSEIESLDSIKHTFKEGGLEKLKRTLFYVNDHGSANYRISQKVDKYLIYTITNSYESFVSLPMIAILPLKGEYIQKGIFIPGEYYKVLDIIEFKKADGFPITLPLLERVMSKEQLIGYGTPPNDTDCRKRIIGAWSKGWYKNSDELYIYINVYKPNGIYEEIKYSINIDSKIWEKSLGNGTWELQDHILQFAEKHSGKWQKLSKKDNWITVQSNIEGSSSSGGCRIIQLTDNILTATQGREETYLRLKDHSLNEAKKLYNRLPN</sequence>
<name>A0A5K7ZA77_9BACT</name>
<keyword evidence="2" id="KW-1185">Reference proteome</keyword>